<feature type="region of interest" description="Disordered" evidence="1">
    <location>
        <begin position="1"/>
        <end position="36"/>
    </location>
</feature>
<sequence>MSGWNEHVTAALLGTERRDPPVLPEAPDGPDADRAGRLLDQAALLAVARRAGRVPGRGAPEVIAPAPAEEAPVVPAAA</sequence>
<keyword evidence="3" id="KW-1185">Reference proteome</keyword>
<dbReference type="AlphaFoldDB" id="A0A6L3VI49"/>
<accession>A0A6L3VI49</accession>
<evidence type="ECO:0000313" key="3">
    <source>
        <dbReference type="Proteomes" id="UP000483004"/>
    </source>
</evidence>
<reference evidence="2 3" key="1">
    <citation type="submission" date="2019-09" db="EMBL/GenBank/DDBJ databases">
        <title>Actinomadura physcomitrii sp. nov., a novel actinomycete isolated from moss [Physcomitrium sphaericum (Ludw) Fuernr].</title>
        <authorList>
            <person name="Liu C."/>
            <person name="Zhuang X."/>
        </authorList>
    </citation>
    <scope>NUCLEOTIDE SEQUENCE [LARGE SCALE GENOMIC DNA]</scope>
    <source>
        <strain evidence="2 3">CYP1-1B</strain>
    </source>
</reference>
<dbReference type="InterPro" id="IPR043746">
    <property type="entry name" value="DUF5691"/>
</dbReference>
<dbReference type="Pfam" id="PF18944">
    <property type="entry name" value="DUF5691"/>
    <property type="match status" value="1"/>
</dbReference>
<feature type="non-terminal residue" evidence="2">
    <location>
        <position position="78"/>
    </location>
</feature>
<evidence type="ECO:0000256" key="1">
    <source>
        <dbReference type="SAM" id="MobiDB-lite"/>
    </source>
</evidence>
<evidence type="ECO:0000313" key="2">
    <source>
        <dbReference type="EMBL" id="KAB2362724.1"/>
    </source>
</evidence>
<comment type="caution">
    <text evidence="2">The sequence shown here is derived from an EMBL/GenBank/DDBJ whole genome shotgun (WGS) entry which is preliminary data.</text>
</comment>
<dbReference type="Proteomes" id="UP000483004">
    <property type="component" value="Unassembled WGS sequence"/>
</dbReference>
<organism evidence="2 3">
    <name type="scientific">Actinomadura montaniterrae</name>
    <dbReference type="NCBI Taxonomy" id="1803903"/>
    <lineage>
        <taxon>Bacteria</taxon>
        <taxon>Bacillati</taxon>
        <taxon>Actinomycetota</taxon>
        <taxon>Actinomycetes</taxon>
        <taxon>Streptosporangiales</taxon>
        <taxon>Thermomonosporaceae</taxon>
        <taxon>Actinomadura</taxon>
    </lineage>
</organism>
<proteinExistence type="predicted"/>
<dbReference type="EMBL" id="WBMR01000274">
    <property type="protein sequence ID" value="KAB2362724.1"/>
    <property type="molecule type" value="Genomic_DNA"/>
</dbReference>
<gene>
    <name evidence="2" type="ORF">F9B16_44945</name>
</gene>
<name>A0A6L3VI49_9ACTN</name>
<protein>
    <submittedName>
        <fullName evidence="2">Uncharacterized protein</fullName>
    </submittedName>
</protein>